<dbReference type="Gene3D" id="1.10.10.10">
    <property type="entry name" value="Winged helix-like DNA-binding domain superfamily/Winged helix DNA-binding domain"/>
    <property type="match status" value="1"/>
</dbReference>
<protein>
    <submittedName>
        <fullName evidence="2">Rrf2 family transcriptional regulator</fullName>
    </submittedName>
</protein>
<keyword evidence="1" id="KW-0238">DNA-binding</keyword>
<dbReference type="GO" id="GO:0003700">
    <property type="term" value="F:DNA-binding transcription factor activity"/>
    <property type="evidence" value="ECO:0007669"/>
    <property type="project" value="TreeGrafter"/>
</dbReference>
<evidence type="ECO:0000256" key="1">
    <source>
        <dbReference type="ARBA" id="ARBA00023125"/>
    </source>
</evidence>
<organism evidence="2 3">
    <name type="scientific">Vreelandella aquamarina</name>
    <dbReference type="NCBI Taxonomy" id="77097"/>
    <lineage>
        <taxon>Bacteria</taxon>
        <taxon>Pseudomonadati</taxon>
        <taxon>Pseudomonadota</taxon>
        <taxon>Gammaproteobacteria</taxon>
        <taxon>Oceanospirillales</taxon>
        <taxon>Halomonadaceae</taxon>
        <taxon>Vreelandella</taxon>
    </lineage>
</organism>
<dbReference type="InterPro" id="IPR036388">
    <property type="entry name" value="WH-like_DNA-bd_sf"/>
</dbReference>
<accession>A0A0D7UWU3</accession>
<gene>
    <name evidence="2" type="ORF">HMSLTHF_03770</name>
</gene>
<dbReference type="SUPFAM" id="SSF46785">
    <property type="entry name" value="Winged helix' DNA-binding domain"/>
    <property type="match status" value="1"/>
</dbReference>
<dbReference type="NCBIfam" id="TIGR00738">
    <property type="entry name" value="rrf2_super"/>
    <property type="match status" value="1"/>
</dbReference>
<proteinExistence type="predicted"/>
<dbReference type="GO" id="GO:0005829">
    <property type="term" value="C:cytosol"/>
    <property type="evidence" value="ECO:0007669"/>
    <property type="project" value="TreeGrafter"/>
</dbReference>
<dbReference type="EMBL" id="AP022821">
    <property type="protein sequence ID" value="BCA90602.1"/>
    <property type="molecule type" value="Genomic_DNA"/>
</dbReference>
<dbReference type="InterPro" id="IPR036390">
    <property type="entry name" value="WH_DNA-bd_sf"/>
</dbReference>
<dbReference type="InterPro" id="IPR000944">
    <property type="entry name" value="Tscrpt_reg_Rrf2"/>
</dbReference>
<name>A0A0D7UWU3_9GAMM</name>
<dbReference type="OrthoDB" id="9795923at2"/>
<dbReference type="PANTHER" id="PTHR33221:SF4">
    <property type="entry name" value="HTH-TYPE TRANSCRIPTIONAL REPRESSOR NSRR"/>
    <property type="match status" value="1"/>
</dbReference>
<sequence>MHLTRYTDYAIRVLLYLAVKGEERTTINEIAQTFSISRNHLMKIVQELNQKGYLTAIRGKNGGLLLGRSPETISLGALVRDTEHEMALVECFREDNTCVITPSCRLQPILAEALSAFLNVLDQYTLADLLADRTSQLSTLMRIPTLTVPN</sequence>
<dbReference type="RefSeq" id="WP_044629642.1">
    <property type="nucleotide sequence ID" value="NZ_AP022821.1"/>
</dbReference>
<evidence type="ECO:0000313" key="3">
    <source>
        <dbReference type="Proteomes" id="UP000503197"/>
    </source>
</evidence>
<dbReference type="GO" id="GO:0003677">
    <property type="term" value="F:DNA binding"/>
    <property type="evidence" value="ECO:0007669"/>
    <property type="project" value="UniProtKB-KW"/>
</dbReference>
<dbReference type="AlphaFoldDB" id="A0A0D7UWU3"/>
<dbReference type="Pfam" id="PF02082">
    <property type="entry name" value="Rrf2"/>
    <property type="match status" value="1"/>
</dbReference>
<evidence type="ECO:0000313" key="2">
    <source>
        <dbReference type="EMBL" id="BCA90602.1"/>
    </source>
</evidence>
<dbReference type="Proteomes" id="UP000503197">
    <property type="component" value="Chromosome"/>
</dbReference>
<dbReference type="PANTHER" id="PTHR33221">
    <property type="entry name" value="WINGED HELIX-TURN-HELIX TRANSCRIPTIONAL REGULATOR, RRF2 FAMILY"/>
    <property type="match status" value="1"/>
</dbReference>
<dbReference type="PROSITE" id="PS51197">
    <property type="entry name" value="HTH_RRF2_2"/>
    <property type="match status" value="1"/>
</dbReference>
<reference evidence="2 3" key="1">
    <citation type="submission" date="2020-02" db="EMBL/GenBank/DDBJ databases">
        <title>Complete Genome Sequence of Halomonas meridiana strain BAA-801, Isolated from Deep Sea Thermal Vent.</title>
        <authorList>
            <person name="Takahashi Y."/>
            <person name="Takahashi H."/>
            <person name="Galipon J."/>
            <person name="Arakawa K."/>
        </authorList>
    </citation>
    <scope>NUCLEOTIDE SEQUENCE [LARGE SCALE GENOMIC DNA]</scope>
    <source>
        <strain evidence="2 3">Slthf1</strain>
    </source>
</reference>